<proteinExistence type="predicted"/>
<comment type="caution">
    <text evidence="1">The sequence shown here is derived from an EMBL/GenBank/DDBJ whole genome shotgun (WGS) entry which is preliminary data.</text>
</comment>
<dbReference type="EMBL" id="JAMYQB010000009">
    <property type="protein sequence ID" value="MER9405115.1"/>
    <property type="molecule type" value="Genomic_DNA"/>
</dbReference>
<evidence type="ECO:0000313" key="1">
    <source>
        <dbReference type="EMBL" id="MER9405115.1"/>
    </source>
</evidence>
<dbReference type="Gene3D" id="3.20.20.70">
    <property type="entry name" value="Aldolase class I"/>
    <property type="match status" value="2"/>
</dbReference>
<evidence type="ECO:0000313" key="2">
    <source>
        <dbReference type="Proteomes" id="UP001433071"/>
    </source>
</evidence>
<dbReference type="PANTHER" id="PTHR37418">
    <property type="entry name" value="3-KETO-5-AMINOHEXANOATE CLEAVAGE ENZYME-RELATED"/>
    <property type="match status" value="1"/>
</dbReference>
<name>A0ABV1YZE1_9HYPH</name>
<organism evidence="1 2">
    <name type="scientific">Mesorhizobium caraganae</name>
    <dbReference type="NCBI Taxonomy" id="483206"/>
    <lineage>
        <taxon>Bacteria</taxon>
        <taxon>Pseudomonadati</taxon>
        <taxon>Pseudomonadota</taxon>
        <taxon>Alphaproteobacteria</taxon>
        <taxon>Hyphomicrobiales</taxon>
        <taxon>Phyllobacteriaceae</taxon>
        <taxon>Mesorhizobium</taxon>
    </lineage>
</organism>
<dbReference type="PANTHER" id="PTHR37418:SF1">
    <property type="entry name" value="3-KETO-5-AMINOHEXANOATE CLEAVAGE PROTEIN"/>
    <property type="match status" value="1"/>
</dbReference>
<sequence>MIVQACINGARAADFHPALPLDAEAMARDGAASIAAGAAELHVHARGADKRESLSPAAMDPTIAALRRACPGTLIGVSTGAWIENDDVSTLVAIAGWRELPDYASVNLSEAAAPIVMESLRQRGIGIEAGLASVADAERLVSLDHGGRVLRILIEISEQTLDEAFAVADGIEKVLERAGIRRAILLHGENATVWPFVEKAAARKLSTRVGLEDGKELPDGSVTSGNAALVATAVAIFRAGRSA</sequence>
<reference evidence="1 2" key="1">
    <citation type="journal article" date="2024" name="Proc. Natl. Acad. Sci. U.S.A.">
        <title>The evolutionary genomics of adaptation to stress in wild rhizobium bacteria.</title>
        <authorList>
            <person name="Kehlet-Delgado H."/>
            <person name="Montoya A.P."/>
            <person name="Jensen K.T."/>
            <person name="Wendlandt C.E."/>
            <person name="Dexheimer C."/>
            <person name="Roberts M."/>
            <person name="Torres Martinez L."/>
            <person name="Friesen M.L."/>
            <person name="Griffitts J.S."/>
            <person name="Porter S.S."/>
        </authorList>
    </citation>
    <scope>NUCLEOTIDE SEQUENCE [LARGE SCALE GENOMIC DNA]</scope>
    <source>
        <strain evidence="1 2">M0641</strain>
    </source>
</reference>
<dbReference type="Pfam" id="PF05853">
    <property type="entry name" value="BKACE"/>
    <property type="match status" value="2"/>
</dbReference>
<dbReference type="RefSeq" id="WP_352558095.1">
    <property type="nucleotide sequence ID" value="NZ_JAMYQB010000009.1"/>
</dbReference>
<keyword evidence="2" id="KW-1185">Reference proteome</keyword>
<protein>
    <submittedName>
        <fullName evidence="1">3-keto-5-aminohexanoate cleavage protein</fullName>
    </submittedName>
</protein>
<gene>
    <name evidence="1" type="ORF">NKI36_13760</name>
</gene>
<dbReference type="InterPro" id="IPR013785">
    <property type="entry name" value="Aldolase_TIM"/>
</dbReference>
<accession>A0ABV1YZE1</accession>
<dbReference type="InterPro" id="IPR008567">
    <property type="entry name" value="BKACE"/>
</dbReference>
<dbReference type="Proteomes" id="UP001433071">
    <property type="component" value="Unassembled WGS sequence"/>
</dbReference>